<dbReference type="PRINTS" id="PR01904">
    <property type="entry name" value="GPR40FAMILY"/>
</dbReference>
<keyword evidence="12" id="KW-1185">Reference proteome</keyword>
<evidence type="ECO:0000313" key="13">
    <source>
        <dbReference type="RefSeq" id="XP_054854878.1"/>
    </source>
</evidence>
<organism evidence="12 13">
    <name type="scientific">Eublepharis macularius</name>
    <name type="common">Leopard gecko</name>
    <name type="synonym">Cyrtodactylus macularius</name>
    <dbReference type="NCBI Taxonomy" id="481883"/>
    <lineage>
        <taxon>Eukaryota</taxon>
        <taxon>Metazoa</taxon>
        <taxon>Chordata</taxon>
        <taxon>Craniata</taxon>
        <taxon>Vertebrata</taxon>
        <taxon>Euteleostomi</taxon>
        <taxon>Lepidosauria</taxon>
        <taxon>Squamata</taxon>
        <taxon>Bifurcata</taxon>
        <taxon>Gekkota</taxon>
        <taxon>Eublepharidae</taxon>
        <taxon>Eublepharinae</taxon>
        <taxon>Eublepharis</taxon>
    </lineage>
</organism>
<dbReference type="Proteomes" id="UP001190640">
    <property type="component" value="Chromosome 15"/>
</dbReference>
<dbReference type="PANTHER" id="PTHR45822">
    <property type="entry name" value="FREE FATTY ACID RECEPTOR 2-RELATED"/>
    <property type="match status" value="1"/>
</dbReference>
<accession>A0AA97KDE6</accession>
<feature type="domain" description="G-protein coupled receptors family 1 profile" evidence="11">
    <location>
        <begin position="22"/>
        <end position="260"/>
    </location>
</feature>
<dbReference type="PROSITE" id="PS00237">
    <property type="entry name" value="G_PROTEIN_RECEP_F1_1"/>
    <property type="match status" value="1"/>
</dbReference>
<reference evidence="13" key="1">
    <citation type="submission" date="2025-08" db="UniProtKB">
        <authorList>
            <consortium name="RefSeq"/>
        </authorList>
    </citation>
    <scope>IDENTIFICATION</scope>
    <source>
        <tissue evidence="13">Blood</tissue>
    </source>
</reference>
<evidence type="ECO:0000256" key="10">
    <source>
        <dbReference type="SAM" id="Phobius"/>
    </source>
</evidence>
<dbReference type="SUPFAM" id="SSF81321">
    <property type="entry name" value="Family A G protein-coupled receptor-like"/>
    <property type="match status" value="1"/>
</dbReference>
<evidence type="ECO:0000256" key="1">
    <source>
        <dbReference type="ARBA" id="ARBA00004651"/>
    </source>
</evidence>
<dbReference type="Gene3D" id="1.20.1070.10">
    <property type="entry name" value="Rhodopsin 7-helix transmembrane proteins"/>
    <property type="match status" value="1"/>
</dbReference>
<dbReference type="KEGG" id="emc:129342946"/>
<evidence type="ECO:0000256" key="7">
    <source>
        <dbReference type="ARBA" id="ARBA00023170"/>
    </source>
</evidence>
<feature type="transmembrane region" description="Helical" evidence="10">
    <location>
        <begin position="245"/>
        <end position="262"/>
    </location>
</feature>
<keyword evidence="3 9" id="KW-0812">Transmembrane</keyword>
<evidence type="ECO:0000256" key="3">
    <source>
        <dbReference type="ARBA" id="ARBA00022692"/>
    </source>
</evidence>
<comment type="subcellular location">
    <subcellularLocation>
        <location evidence="1">Cell membrane</location>
        <topology evidence="1">Multi-pass membrane protein</topology>
    </subcellularLocation>
</comment>
<dbReference type="GO" id="GO:0004930">
    <property type="term" value="F:G protein-coupled receptor activity"/>
    <property type="evidence" value="ECO:0007669"/>
    <property type="project" value="UniProtKB-KW"/>
</dbReference>
<evidence type="ECO:0000256" key="6">
    <source>
        <dbReference type="ARBA" id="ARBA00023136"/>
    </source>
</evidence>
<feature type="transmembrane region" description="Helical" evidence="10">
    <location>
        <begin position="162"/>
        <end position="187"/>
    </location>
</feature>
<dbReference type="GeneID" id="129342946"/>
<keyword evidence="4 10" id="KW-1133">Transmembrane helix</keyword>
<dbReference type="AlphaFoldDB" id="A0AA97KDE6"/>
<dbReference type="InterPro" id="IPR013312">
    <property type="entry name" value="GPR40-rel_orph"/>
</dbReference>
<keyword evidence="8 9" id="KW-0807">Transducer</keyword>
<comment type="similarity">
    <text evidence="9">Belongs to the G-protein coupled receptor 1 family.</text>
</comment>
<feature type="transmembrane region" description="Helical" evidence="10">
    <location>
        <begin position="83"/>
        <end position="99"/>
    </location>
</feature>
<evidence type="ECO:0000256" key="2">
    <source>
        <dbReference type="ARBA" id="ARBA00022475"/>
    </source>
</evidence>
<dbReference type="InterPro" id="IPR017452">
    <property type="entry name" value="GPCR_Rhodpsn_7TM"/>
</dbReference>
<dbReference type="GO" id="GO:0071398">
    <property type="term" value="P:cellular response to fatty acid"/>
    <property type="evidence" value="ECO:0007669"/>
    <property type="project" value="TreeGrafter"/>
</dbReference>
<dbReference type="PANTHER" id="PTHR45822:SF5">
    <property type="entry name" value="FREE FATTY ACID RECEPTOR 2"/>
    <property type="match status" value="1"/>
</dbReference>
<dbReference type="PROSITE" id="PS50262">
    <property type="entry name" value="G_PROTEIN_RECEP_F1_2"/>
    <property type="match status" value="1"/>
</dbReference>
<evidence type="ECO:0000259" key="11">
    <source>
        <dbReference type="PROSITE" id="PS50262"/>
    </source>
</evidence>
<dbReference type="CDD" id="cd15170">
    <property type="entry name" value="7tmA_FFAR2_FFAR3"/>
    <property type="match status" value="1"/>
</dbReference>
<keyword evidence="6 10" id="KW-0472">Membrane</keyword>
<feature type="transmembrane region" description="Helical" evidence="10">
    <location>
        <begin position="43"/>
        <end position="63"/>
    </location>
</feature>
<dbReference type="Pfam" id="PF00001">
    <property type="entry name" value="7tm_1"/>
    <property type="match status" value="1"/>
</dbReference>
<keyword evidence="5 9" id="KW-0297">G-protein coupled receptor</keyword>
<dbReference type="PRINTS" id="PR00237">
    <property type="entry name" value="GPCRRHODOPSN"/>
</dbReference>
<name>A0AA97KDE6_EUBMA</name>
<evidence type="ECO:0000256" key="4">
    <source>
        <dbReference type="ARBA" id="ARBA00022989"/>
    </source>
</evidence>
<dbReference type="InterPro" id="IPR000276">
    <property type="entry name" value="GPCR_Rhodpsn"/>
</dbReference>
<keyword evidence="2" id="KW-1003">Cell membrane</keyword>
<feature type="transmembrane region" description="Helical" evidence="10">
    <location>
        <begin position="6"/>
        <end position="31"/>
    </location>
</feature>
<keyword evidence="7 9" id="KW-0675">Receptor</keyword>
<evidence type="ECO:0000313" key="12">
    <source>
        <dbReference type="Proteomes" id="UP001190640"/>
    </source>
</evidence>
<sequence>MTGLKIFDLVVCLFVFLAGLPSNLLAFYTFLLKMPKKATPIDILLLNLTVSDILLLLFLPFKMMEVTPSKNWTNPLLCLLTDYFIYGSTYISILFLTTISMDRYLAVAHPIKYKLYRRPIYAVVVTIIIWLLVCSHYGIIYIAKYQIPSNTSHCYDNFSPDVIFPVRLEICLIFFCLPFIITIFCYVKVIQILNSLPNIQACKKQRAVGLAVATLLSFVICFGPFNISHVVGFIQKQSPPWRVESFLLSTLNTVVDPVIFFFSSKAIRQSFTGCWRGMFLKLQTLVPWCSWPCCSGPTDNDKKAGAGRYSSSYIHGEYQVDVVQTELQTTSALHRGS</sequence>
<proteinExistence type="inferred from homology"/>
<evidence type="ECO:0000256" key="9">
    <source>
        <dbReference type="RuleBase" id="RU000688"/>
    </source>
</evidence>
<protein>
    <submittedName>
        <fullName evidence="13">Free fatty acid receptor 2-like</fullName>
    </submittedName>
</protein>
<dbReference type="RefSeq" id="XP_054854878.1">
    <property type="nucleotide sequence ID" value="XM_054998903.1"/>
</dbReference>
<feature type="transmembrane region" description="Helical" evidence="10">
    <location>
        <begin position="120"/>
        <end position="142"/>
    </location>
</feature>
<evidence type="ECO:0000256" key="8">
    <source>
        <dbReference type="ARBA" id="ARBA00023224"/>
    </source>
</evidence>
<gene>
    <name evidence="13" type="primary">LOC129342946</name>
</gene>
<feature type="transmembrane region" description="Helical" evidence="10">
    <location>
        <begin position="207"/>
        <end position="225"/>
    </location>
</feature>
<evidence type="ECO:0000256" key="5">
    <source>
        <dbReference type="ARBA" id="ARBA00023040"/>
    </source>
</evidence>
<dbReference type="GO" id="GO:0005886">
    <property type="term" value="C:plasma membrane"/>
    <property type="evidence" value="ECO:0007669"/>
    <property type="project" value="UniProtKB-SubCell"/>
</dbReference>